<evidence type="ECO:0000313" key="6">
    <source>
        <dbReference type="Proteomes" id="UP000584642"/>
    </source>
</evidence>
<keyword evidence="3" id="KW-0274">FAD</keyword>
<dbReference type="PANTHER" id="PTHR43004:SF19">
    <property type="entry name" value="BINDING MONOOXYGENASE, PUTATIVE (JCVI)-RELATED"/>
    <property type="match status" value="1"/>
</dbReference>
<dbReference type="InterPro" id="IPR050641">
    <property type="entry name" value="RIFMO-like"/>
</dbReference>
<dbReference type="SUPFAM" id="SSF51905">
    <property type="entry name" value="FAD/NAD(P)-binding domain"/>
    <property type="match status" value="1"/>
</dbReference>
<dbReference type="Proteomes" id="UP000584642">
    <property type="component" value="Unassembled WGS sequence"/>
</dbReference>
<reference evidence="5 6" key="1">
    <citation type="submission" date="2020-05" db="EMBL/GenBank/DDBJ databases">
        <title>Azospirillum oleiclasticum sp. nov, a nitrogen-fixing and heavy crude oil-emulsifying bacterium isolated from the crude oil of Yumen Oilfield.</title>
        <authorList>
            <person name="Wu D."/>
            <person name="Cai M."/>
            <person name="Zhang X."/>
        </authorList>
    </citation>
    <scope>NUCLEOTIDE SEQUENCE [LARGE SCALE GENOMIC DNA]</scope>
    <source>
        <strain evidence="5 6">ROY-1-1-2</strain>
    </source>
</reference>
<dbReference type="NCBIfam" id="NF006002">
    <property type="entry name" value="PRK08132.1"/>
    <property type="match status" value="1"/>
</dbReference>
<dbReference type="Gene3D" id="3.40.30.120">
    <property type="match status" value="1"/>
</dbReference>
<dbReference type="PANTHER" id="PTHR43004">
    <property type="entry name" value="TRK SYSTEM POTASSIUM UPTAKE PROTEIN"/>
    <property type="match status" value="1"/>
</dbReference>
<comment type="cofactor">
    <cofactor evidence="1">
        <name>FAD</name>
        <dbReference type="ChEBI" id="CHEBI:57692"/>
    </cofactor>
</comment>
<comment type="caution">
    <text evidence="5">The sequence shown here is derived from an EMBL/GenBank/DDBJ whole genome shotgun (WGS) entry which is preliminary data.</text>
</comment>
<keyword evidence="2" id="KW-0285">Flavoprotein</keyword>
<dbReference type="Gene3D" id="3.50.50.60">
    <property type="entry name" value="FAD/NAD(P)-binding domain"/>
    <property type="match status" value="1"/>
</dbReference>
<dbReference type="InterPro" id="IPR002938">
    <property type="entry name" value="FAD-bd"/>
</dbReference>
<dbReference type="InterPro" id="IPR036188">
    <property type="entry name" value="FAD/NAD-bd_sf"/>
</dbReference>
<keyword evidence="6" id="KW-1185">Reference proteome</keyword>
<dbReference type="RefSeq" id="WP_180280450.1">
    <property type="nucleotide sequence ID" value="NZ_JABFDB010000001.1"/>
</dbReference>
<sequence>MTDAPRVTLPYRRPPELDGTGTRRPVVVVGAGPVGLAAAIDLGQRGIPVLLLDDDDTVSVGSRAICWSKRTLEILDRLGVAAPMEAKGITWKVGKVFHQDRLVYGFDLLPEEGHKHPAFINLQQYYVEEYLIDRIASMPSVELRWRHKVVGIAPAADGVTLTVETPDGTCRIDADWVLACDGARSPVRRMMGLSFEGQVFEDRFLIADVRMKAGFPTERWFWFDPPFHPGQSALLHRQADDVWRIDLQLGWSADPEAEKQPERVIPRLKAMLGEDARFELEWVSVYTFQCRRLARFRHGRVIFVGDSAHQVSPFGARGGNGGIQDADNLVWKLAMVVRGEAPERLLDSYDEERIHGADENIRNSTRSTDFITPKGPGAKALRDAVLSLAGTDPEVRRFVNSGRLSLPCSLAGFALQTADAEPWVGGAPPGSVCPDAPVCTADDRPAWLLDRLGGDFALLVFAEGSADVPRLPGVRTLVVAPDAAGFAAEVELLVDTDGLAVRRYAATPGCVHLIRPDQHVAARWRRFDAAVVAAALDRACARGERVADTLAQGAAA</sequence>
<evidence type="ECO:0000256" key="2">
    <source>
        <dbReference type="ARBA" id="ARBA00022630"/>
    </source>
</evidence>
<gene>
    <name evidence="5" type="ORF">HND93_03330</name>
</gene>
<proteinExistence type="predicted"/>
<feature type="domain" description="FAD-binding" evidence="4">
    <location>
        <begin position="25"/>
        <end position="363"/>
    </location>
</feature>
<dbReference type="PRINTS" id="PR00420">
    <property type="entry name" value="RNGMNOXGNASE"/>
</dbReference>
<evidence type="ECO:0000259" key="4">
    <source>
        <dbReference type="Pfam" id="PF01494"/>
    </source>
</evidence>
<accession>A0ABX2T3S5</accession>
<evidence type="ECO:0000313" key="5">
    <source>
        <dbReference type="EMBL" id="NYZ18732.1"/>
    </source>
</evidence>
<dbReference type="Pfam" id="PF01494">
    <property type="entry name" value="FAD_binding_3"/>
    <property type="match status" value="1"/>
</dbReference>
<dbReference type="Gene3D" id="3.30.70.2450">
    <property type="match status" value="1"/>
</dbReference>
<evidence type="ECO:0000256" key="3">
    <source>
        <dbReference type="ARBA" id="ARBA00022827"/>
    </source>
</evidence>
<dbReference type="EMBL" id="JABFDB010000001">
    <property type="protein sequence ID" value="NYZ18732.1"/>
    <property type="molecule type" value="Genomic_DNA"/>
</dbReference>
<name>A0ABX2T3S5_9PROT</name>
<protein>
    <submittedName>
        <fullName evidence="5">FAD-dependent oxidoreductase</fullName>
    </submittedName>
</protein>
<evidence type="ECO:0000256" key="1">
    <source>
        <dbReference type="ARBA" id="ARBA00001974"/>
    </source>
</evidence>
<organism evidence="5 6">
    <name type="scientific">Azospirillum oleiclasticum</name>
    <dbReference type="NCBI Taxonomy" id="2735135"/>
    <lineage>
        <taxon>Bacteria</taxon>
        <taxon>Pseudomonadati</taxon>
        <taxon>Pseudomonadota</taxon>
        <taxon>Alphaproteobacteria</taxon>
        <taxon>Rhodospirillales</taxon>
        <taxon>Azospirillaceae</taxon>
        <taxon>Azospirillum</taxon>
    </lineage>
</organism>